<dbReference type="STRING" id="522772.Dacet_0334"/>
<dbReference type="InterPro" id="IPR004329">
    <property type="entry name" value="CcmE"/>
</dbReference>
<dbReference type="GO" id="GO:0017003">
    <property type="term" value="P:protein-heme linkage"/>
    <property type="evidence" value="ECO:0007669"/>
    <property type="project" value="InterPro"/>
</dbReference>
<evidence type="ECO:0000256" key="4">
    <source>
        <dbReference type="ARBA" id="ARBA00022723"/>
    </source>
</evidence>
<dbReference type="Proteomes" id="UP000002012">
    <property type="component" value="Chromosome"/>
</dbReference>
<evidence type="ECO:0000256" key="9">
    <source>
        <dbReference type="ARBA" id="ARBA00023136"/>
    </source>
</evidence>
<evidence type="ECO:0000256" key="8">
    <source>
        <dbReference type="ARBA" id="ARBA00023004"/>
    </source>
</evidence>
<evidence type="ECO:0000256" key="5">
    <source>
        <dbReference type="ARBA" id="ARBA00022748"/>
    </source>
</evidence>
<keyword evidence="8" id="KW-0408">Iron</keyword>
<dbReference type="GO" id="GO:0017004">
    <property type="term" value="P:cytochrome complex assembly"/>
    <property type="evidence" value="ECO:0007669"/>
    <property type="project" value="UniProtKB-KW"/>
</dbReference>
<name>D4H2S3_DENA2</name>
<keyword evidence="6" id="KW-0735">Signal-anchor</keyword>
<sequence precursor="true">MKKSWKFLFAAVVFAGAIGYLLVSGFSSESVYYLEVSEVLHNPEKFNKKGMRVSGDVVTGTIVKDFKKQYLEFDIADTSGQAMKVIYNGIIPDTFKEDIQVIIEGRFDQDADVFNAATVLTKCPSKYEADVDEG</sequence>
<dbReference type="PANTHER" id="PTHR34128">
    <property type="entry name" value="CYTOCHROME C-TYPE BIOGENESIS PROTEIN CCME HOMOLOG, MITOCHONDRIAL"/>
    <property type="match status" value="1"/>
</dbReference>
<dbReference type="GO" id="GO:0005886">
    <property type="term" value="C:plasma membrane"/>
    <property type="evidence" value="ECO:0007669"/>
    <property type="project" value="InterPro"/>
</dbReference>
<keyword evidence="7" id="KW-1133">Transmembrane helix</keyword>
<dbReference type="Pfam" id="PF03100">
    <property type="entry name" value="CcmE"/>
    <property type="match status" value="1"/>
</dbReference>
<organism evidence="10 11">
    <name type="scientific">Denitrovibrio acetiphilus (strain DSM 12809 / NBRC 114555 / N2460)</name>
    <dbReference type="NCBI Taxonomy" id="522772"/>
    <lineage>
        <taxon>Bacteria</taxon>
        <taxon>Pseudomonadati</taxon>
        <taxon>Deferribacterota</taxon>
        <taxon>Deferribacteres</taxon>
        <taxon>Deferribacterales</taxon>
        <taxon>Geovibrionaceae</taxon>
        <taxon>Denitrovibrio</taxon>
    </lineage>
</organism>
<dbReference type="HOGENOM" id="CLU_079503_3_2_0"/>
<keyword evidence="11" id="KW-1185">Reference proteome</keyword>
<dbReference type="GO" id="GO:0020037">
    <property type="term" value="F:heme binding"/>
    <property type="evidence" value="ECO:0007669"/>
    <property type="project" value="InterPro"/>
</dbReference>
<protein>
    <submittedName>
        <fullName evidence="10">Cytochrome c-type biogenesis protein CcmE</fullName>
    </submittedName>
</protein>
<evidence type="ECO:0000256" key="6">
    <source>
        <dbReference type="ARBA" id="ARBA00022968"/>
    </source>
</evidence>
<dbReference type="KEGG" id="dap:Dacet_0334"/>
<dbReference type="EMBL" id="CP001968">
    <property type="protein sequence ID" value="ADD67134.1"/>
    <property type="molecule type" value="Genomic_DNA"/>
</dbReference>
<dbReference type="InterPro" id="IPR036127">
    <property type="entry name" value="CcmE-like_sf"/>
</dbReference>
<dbReference type="RefSeq" id="WP_013009679.1">
    <property type="nucleotide sequence ID" value="NC_013943.1"/>
</dbReference>
<dbReference type="SUPFAM" id="SSF82093">
    <property type="entry name" value="Heme chaperone CcmE"/>
    <property type="match status" value="1"/>
</dbReference>
<evidence type="ECO:0000313" key="10">
    <source>
        <dbReference type="EMBL" id="ADD67134.1"/>
    </source>
</evidence>
<dbReference type="FunCoup" id="D4H2S3">
    <property type="interactions" value="35"/>
</dbReference>
<dbReference type="OrthoDB" id="9794828at2"/>
<keyword evidence="9" id="KW-0472">Membrane</keyword>
<keyword evidence="2" id="KW-0349">Heme</keyword>
<evidence type="ECO:0000256" key="7">
    <source>
        <dbReference type="ARBA" id="ARBA00022989"/>
    </source>
</evidence>
<dbReference type="GO" id="GO:0046872">
    <property type="term" value="F:metal ion binding"/>
    <property type="evidence" value="ECO:0007669"/>
    <property type="project" value="UniProtKB-KW"/>
</dbReference>
<dbReference type="eggNOG" id="COG2332">
    <property type="taxonomic scope" value="Bacteria"/>
</dbReference>
<keyword evidence="3" id="KW-0812">Transmembrane</keyword>
<reference evidence="10 11" key="1">
    <citation type="journal article" date="2010" name="Stand. Genomic Sci.">
        <title>Complete genome sequence of Denitrovibrio acetiphilus type strain (N2460).</title>
        <authorList>
            <person name="Kiss H."/>
            <person name="Lang E."/>
            <person name="Lapidus A."/>
            <person name="Copeland A."/>
            <person name="Nolan M."/>
            <person name="Glavina Del Rio T."/>
            <person name="Chen F."/>
            <person name="Lucas S."/>
            <person name="Tice H."/>
            <person name="Cheng J.F."/>
            <person name="Han C."/>
            <person name="Goodwin L."/>
            <person name="Pitluck S."/>
            <person name="Liolios K."/>
            <person name="Pati A."/>
            <person name="Ivanova N."/>
            <person name="Mavromatis K."/>
            <person name="Chen A."/>
            <person name="Palaniappan K."/>
            <person name="Land M."/>
            <person name="Hauser L."/>
            <person name="Chang Y.J."/>
            <person name="Jeffries C.D."/>
            <person name="Detter J.C."/>
            <person name="Brettin T."/>
            <person name="Spring S."/>
            <person name="Rohde M."/>
            <person name="Goker M."/>
            <person name="Woyke T."/>
            <person name="Bristow J."/>
            <person name="Eisen J.A."/>
            <person name="Markowitz V."/>
            <person name="Hugenholtz P."/>
            <person name="Kyrpides N.C."/>
            <person name="Klenk H.P."/>
        </authorList>
    </citation>
    <scope>NUCLEOTIDE SEQUENCE [LARGE SCALE GENOMIC DNA]</scope>
    <source>
        <strain evidence="11">DSM 12809 / NBRC 114555 / N2460</strain>
    </source>
</reference>
<gene>
    <name evidence="10" type="ordered locus">Dacet_0334</name>
</gene>
<dbReference type="InterPro" id="IPR012340">
    <property type="entry name" value="NA-bd_OB-fold"/>
</dbReference>
<dbReference type="PANTHER" id="PTHR34128:SF2">
    <property type="entry name" value="CYTOCHROME C-TYPE BIOGENESIS PROTEIN CCME HOMOLOG, MITOCHONDRIAL"/>
    <property type="match status" value="1"/>
</dbReference>
<evidence type="ECO:0000313" key="11">
    <source>
        <dbReference type="Proteomes" id="UP000002012"/>
    </source>
</evidence>
<comment type="subcellular location">
    <subcellularLocation>
        <location evidence="1">Membrane</location>
    </subcellularLocation>
</comment>
<evidence type="ECO:0000256" key="2">
    <source>
        <dbReference type="ARBA" id="ARBA00022617"/>
    </source>
</evidence>
<keyword evidence="5" id="KW-0201">Cytochrome c-type biogenesis</keyword>
<dbReference type="AlphaFoldDB" id="D4H2S3"/>
<evidence type="ECO:0000256" key="1">
    <source>
        <dbReference type="ARBA" id="ARBA00004370"/>
    </source>
</evidence>
<dbReference type="Gene3D" id="2.40.50.140">
    <property type="entry name" value="Nucleic acid-binding proteins"/>
    <property type="match status" value="1"/>
</dbReference>
<evidence type="ECO:0000256" key="3">
    <source>
        <dbReference type="ARBA" id="ARBA00022692"/>
    </source>
</evidence>
<proteinExistence type="predicted"/>
<keyword evidence="4" id="KW-0479">Metal-binding</keyword>
<accession>D4H2S3</accession>
<dbReference type="PaxDb" id="522772-Dacet_0334"/>
<dbReference type="InParanoid" id="D4H2S3"/>